<comment type="similarity">
    <text evidence="1">Belongs to the heat shock protein 70 family.</text>
</comment>
<dbReference type="InterPro" id="IPR013126">
    <property type="entry name" value="Hsp_70_fam"/>
</dbReference>
<dbReference type="GO" id="GO:0005524">
    <property type="term" value="F:ATP binding"/>
    <property type="evidence" value="ECO:0007669"/>
    <property type="project" value="UniProtKB-KW"/>
</dbReference>
<comment type="caution">
    <text evidence="4">The sequence shown here is derived from an EMBL/GenBank/DDBJ whole genome shotgun (WGS) entry which is preliminary data.</text>
</comment>
<keyword evidence="2" id="KW-0547">Nucleotide-binding</keyword>
<evidence type="ECO:0000313" key="4">
    <source>
        <dbReference type="EMBL" id="KAL3878671.1"/>
    </source>
</evidence>
<dbReference type="PANTHER" id="PTHR14187">
    <property type="entry name" value="ALPHA KINASE/ELONGATION FACTOR 2 KINASE"/>
    <property type="match status" value="1"/>
</dbReference>
<evidence type="ECO:0000256" key="3">
    <source>
        <dbReference type="ARBA" id="ARBA00022840"/>
    </source>
</evidence>
<evidence type="ECO:0000256" key="2">
    <source>
        <dbReference type="ARBA" id="ARBA00022741"/>
    </source>
</evidence>
<organism evidence="4 5">
    <name type="scientific">Sinanodonta woodiana</name>
    <name type="common">Chinese pond mussel</name>
    <name type="synonym">Anodonta woodiana</name>
    <dbReference type="NCBI Taxonomy" id="1069815"/>
    <lineage>
        <taxon>Eukaryota</taxon>
        <taxon>Metazoa</taxon>
        <taxon>Spiralia</taxon>
        <taxon>Lophotrochozoa</taxon>
        <taxon>Mollusca</taxon>
        <taxon>Bivalvia</taxon>
        <taxon>Autobranchia</taxon>
        <taxon>Heteroconchia</taxon>
        <taxon>Palaeoheterodonta</taxon>
        <taxon>Unionida</taxon>
        <taxon>Unionoidea</taxon>
        <taxon>Unionidae</taxon>
        <taxon>Unioninae</taxon>
        <taxon>Sinanodonta</taxon>
    </lineage>
</organism>
<dbReference type="EMBL" id="JBJQND010000004">
    <property type="protein sequence ID" value="KAL3878671.1"/>
    <property type="molecule type" value="Genomic_DNA"/>
</dbReference>
<dbReference type="Proteomes" id="UP001634394">
    <property type="component" value="Unassembled WGS sequence"/>
</dbReference>
<name>A0ABD3WYU8_SINWO</name>
<dbReference type="PANTHER" id="PTHR14187:SF5">
    <property type="entry name" value="HEAT SHOCK 70 KDA PROTEIN 12A"/>
    <property type="match status" value="1"/>
</dbReference>
<evidence type="ECO:0000256" key="1">
    <source>
        <dbReference type="ARBA" id="ARBA00007381"/>
    </source>
</evidence>
<protein>
    <submittedName>
        <fullName evidence="4">Uncharacterized protein</fullName>
    </submittedName>
</protein>
<dbReference type="SUPFAM" id="SSF53067">
    <property type="entry name" value="Actin-like ATPase domain"/>
    <property type="match status" value="2"/>
</dbReference>
<accession>A0ABD3WYU8</accession>
<sequence>MPSKKEKIIVVAIDFGTTYSGYAFSFKHEYNKDPTKVSINQAWNAGSYLSLKQPTCVLCKPNGTFHSFGYEAENKYTTLAEENEHQNWYFFRRFKMVLHEKQIRRGIEIEDDKGLKMPAIKVFGMAICHLKNHLLDTLEKQGTGLTVDDIHWILTVPAIWTDSAKQFMREAANEAGIDGSLLTIALEPEAAATYCQLLSVDGLSSMGRFNDNKYMVIDLGGGTADITVHEQQPDKTLKEVHKASGGAWGGTKVDEEFNQIIIKIIGAPAFKKFCDENKADHMELLRELEVKKRNVRTDNNDKITLKIPLALRDTYEKNSGETIKDAIEQTPYRGKIQWTADKIRLNADLFRNLFHNCISSITTHLVDLFDKPGVKGTTSLLLVGGFSECQLVQEAIRNAFPKAKVVIPHEAGLAVLKGAVIFGHQPRIISSRIAKYTYGINISPPFDPAKHPQEKKVSVGGNARCKDVFKKYIEVGESVRIGEARTGKHVTIKSNQKEMLLKIYACPDKNPRFVTDPNCEMLGRVVVKLPDTVDHIRVDVKMMFGETELMIEAEEETMKDKFVAYFDFL</sequence>
<evidence type="ECO:0000313" key="5">
    <source>
        <dbReference type="Proteomes" id="UP001634394"/>
    </source>
</evidence>
<dbReference type="CDD" id="cd10229">
    <property type="entry name" value="ASKHA_NBD_HSP70_HSPA12"/>
    <property type="match status" value="1"/>
</dbReference>
<keyword evidence="3" id="KW-0067">ATP-binding</keyword>
<dbReference type="Pfam" id="PF00012">
    <property type="entry name" value="HSP70"/>
    <property type="match status" value="1"/>
</dbReference>
<proteinExistence type="inferred from homology"/>
<dbReference type="Gene3D" id="3.30.420.40">
    <property type="match status" value="2"/>
</dbReference>
<reference evidence="4 5" key="1">
    <citation type="submission" date="2024-11" db="EMBL/GenBank/DDBJ databases">
        <title>Chromosome-level genome assembly of the freshwater bivalve Anodonta woodiana.</title>
        <authorList>
            <person name="Chen X."/>
        </authorList>
    </citation>
    <scope>NUCLEOTIDE SEQUENCE [LARGE SCALE GENOMIC DNA]</scope>
    <source>
        <strain evidence="4">MN2024</strain>
        <tissue evidence="4">Gills</tissue>
    </source>
</reference>
<gene>
    <name evidence="4" type="ORF">ACJMK2_031002</name>
</gene>
<dbReference type="AlphaFoldDB" id="A0ABD3WYU8"/>
<dbReference type="InterPro" id="IPR043129">
    <property type="entry name" value="ATPase_NBD"/>
</dbReference>
<keyword evidence="5" id="KW-1185">Reference proteome</keyword>